<feature type="compositionally biased region" description="Polar residues" evidence="2">
    <location>
        <begin position="300"/>
        <end position="315"/>
    </location>
</feature>
<protein>
    <submittedName>
        <fullName evidence="3">Uncharacterized protein</fullName>
    </submittedName>
</protein>
<evidence type="ECO:0000313" key="3">
    <source>
        <dbReference type="EMBL" id="ORX61183.1"/>
    </source>
</evidence>
<proteinExistence type="predicted"/>
<dbReference type="OrthoDB" id="2163290at2759"/>
<evidence type="ECO:0000313" key="4">
    <source>
        <dbReference type="Proteomes" id="UP000193719"/>
    </source>
</evidence>
<organism evidence="3 4">
    <name type="scientific">Piromyces finnis</name>
    <dbReference type="NCBI Taxonomy" id="1754191"/>
    <lineage>
        <taxon>Eukaryota</taxon>
        <taxon>Fungi</taxon>
        <taxon>Fungi incertae sedis</taxon>
        <taxon>Chytridiomycota</taxon>
        <taxon>Chytridiomycota incertae sedis</taxon>
        <taxon>Neocallimastigomycetes</taxon>
        <taxon>Neocallimastigales</taxon>
        <taxon>Neocallimastigaceae</taxon>
        <taxon>Piromyces</taxon>
    </lineage>
</organism>
<feature type="compositionally biased region" description="Low complexity" evidence="2">
    <location>
        <begin position="1458"/>
        <end position="1476"/>
    </location>
</feature>
<feature type="region of interest" description="Disordered" evidence="2">
    <location>
        <begin position="1015"/>
        <end position="1038"/>
    </location>
</feature>
<feature type="region of interest" description="Disordered" evidence="2">
    <location>
        <begin position="1458"/>
        <end position="1520"/>
    </location>
</feature>
<feature type="compositionally biased region" description="Polar residues" evidence="2">
    <location>
        <begin position="242"/>
        <end position="254"/>
    </location>
</feature>
<gene>
    <name evidence="3" type="ORF">BCR36DRAFT_408154</name>
</gene>
<accession>A0A1Y1VPX0</accession>
<feature type="compositionally biased region" description="Basic and acidic residues" evidence="2">
    <location>
        <begin position="231"/>
        <end position="241"/>
    </location>
</feature>
<feature type="region of interest" description="Disordered" evidence="2">
    <location>
        <begin position="183"/>
        <end position="202"/>
    </location>
</feature>
<evidence type="ECO:0000256" key="1">
    <source>
        <dbReference type="SAM" id="Coils"/>
    </source>
</evidence>
<comment type="caution">
    <text evidence="3">The sequence shown here is derived from an EMBL/GenBank/DDBJ whole genome shotgun (WGS) entry which is preliminary data.</text>
</comment>
<keyword evidence="4" id="KW-1185">Reference proteome</keyword>
<feature type="compositionally biased region" description="Basic and acidic residues" evidence="2">
    <location>
        <begin position="187"/>
        <end position="202"/>
    </location>
</feature>
<sequence length="2064" mass="238797">MISDENKNNSIKSILDLHSTVLNNSTLNENWIDKKKKKEELETVYASDSSEISVKDSLTEGIILRAPPEKSISRKKTIQKLSKNSGKTTKRKKSQSKTTKEPSSEANSVKSLKDRPLPILFHQLNDYNKFNQKDDTIFNSHVTKKSQDDEKAVKKIKLSQNISDIDLQDKLLLENGKKVKQNSNIDSKVEEDNSNEHENDYDFDRNTNVDIKKNKLLIKIKIKKNEIKDQNTHRTINDNPDKSSNNNTSYSLETNDNKVTNEEKVHNDNNNKEHIEDKKSIKVSEEIENSEFSNNKSDQENTINTNIRESFNKSASKTKDINKLSKDTINNEKLLDNNDKINIKNEFMSTVISSKVNNNNNNNNNDDDDDLKKAKSSDIHNKTQYNIDNEFKQLLNGIQKLNKSVINDEISTGAKIYNKLSTNINNQLAISDLYKLPSNDRNSKISSFTTKNTVNMNNSNICNDKIKTDSIQNLNKTPTNFSNTSKGKNIDSKLTLSILKSIQDKLPANSISINKNKKQTNDITNNSPKNNTIGNTSNKVSGIINNDLSVSSLNVNLKEPFSNINNVDDKSSFNNYCNPKLNNNFIDNINGKTLSYSSGFADSKLQKSNINTINEIFQITPPNECKQVPNSSCNIVTYPVRFSDIDNNLMYSNNLNRNENDVIFTPSLNITNVNQDYLNTDNTNIYHNKLDTNDNDKYNDYSNLLINKNNKKYYDEYFNLLNASNNEKYHEYINILNTEKCRKYHNYYNHYRHLHINNRTNSNNSLNMINRINIIPNSNNNLTNKILKNPDNIIQNNSFSNSLMHSNDYLLNSFNSYGNNISNNKNQILNNNIKNNSFVKPNVQFENNMSNNSFLDIKQKTQFNSNIIDKNQYNSFVINNNNPLSRKNNNINNNPVPYGFNTTNNSNLLNDINKELEIINAMLSSKYNKKHLNNSKSKIPIINEKSLNDAINEVFKNKTKSHGYINNQASSSNVNIKKDATKSIVKNERKDLDNNGVLSKIPPEKCQKLNIINVDDNIGSKPSKKRKRTHKNTTSHNDITKNDIIEVEEAIKAVNHKKHSKLTKKAKNKIDIIDIENYSDNEINKTNSEIDIDILNNKTSKNKKAAKLSKSERQTKINEISSTPNVSIENSVIEIDDKNENENKTELNSKKYKSHSKNKHKHTSKNKRKTNVKNEIDIEIISDGSFDTPKSINSKPSTSAINIIDVDSIPEPKLNKIKIKIENNQASKSSITDNSKSSVLENKLLDKWESRLRGTTIASRSKHLYVYPKNIYSNKYNIESQNSVRKPVLEIIHDDQQKSKHKYQYTFSSDEEIEIDITSSSSEKDKIEEDSIKIKKDNTSSKCINEKMPIVDSKSSPFLSTNNTTEISSGPSSLSDVKTEFFEDSNKVLLIEDEPPINNDNTSVNKSVNPSHKPNFTFSSDIFYSSHTKPNYIPLELDESTSESSKIKYETRSKSLLSIISSPSPHSSPISISSNKSKSKNCKQQHVSRSSSSSSLILKEQKRSTSSKPKSKNQRERNKNDFIGIISNNIEKLKEEKKKKEQELLLYSEKYIPSSNKLSIDIYPSTVKLQTLNCVQEILNRSQIMQCMKILFKSKKYPKRKRSPRYYPQGGKILFYTKCNPINFHYRWKPRRFNLLISKRVFITFIRPLVRRISWEQAWYLTNISILMTFLRTQLQNHCYLLNSKYSNPSIQHNNNTIRLALDRTKGKNRDQYYCDDFRRNHPRRSQRDKFSSGIMKFKYSDKLLLNKKKGKELDKEDSNIKSIEDSNSFLDNITDSFKTRKYPKIEKISLFSNAYNKQLMELLDKKDYNSLMKYLYYVNDPKNISFKYEAIRYLKNFNTMKKNSYNRINRKKFKNPSYFKGKGFFEWSCPVDHCNEKYSSSIYIPNINNILEKEQIFSKQWYKLHPYNKNRHGYLRMVRLLDAFHHSYRCHQQHILNMQILEHLLNHRKVIRKQMNEKIEESMDVEEEYEEPDSLLKVLTFNGKLINAYKPCAPFYKYNKNDPPIFGPLISINNEISTEMGNRVNSFKSKLVNQIEDQKRKETESHFVIKRAFSEFKNAKLKN</sequence>
<feature type="compositionally biased region" description="Basic and acidic residues" evidence="2">
    <location>
        <begin position="255"/>
        <end position="285"/>
    </location>
</feature>
<reference evidence="3 4" key="1">
    <citation type="submission" date="2016-08" db="EMBL/GenBank/DDBJ databases">
        <title>Genomes of anaerobic fungi encode conserved fungal cellulosomes for biomass hydrolysis.</title>
        <authorList>
            <consortium name="DOE Joint Genome Institute"/>
            <person name="Haitjema C.H."/>
            <person name="Gilmore S.P."/>
            <person name="Henske J.K."/>
            <person name="Solomon K.V."/>
            <person name="De Groot R."/>
            <person name="Kuo A."/>
            <person name="Mondo S.J."/>
            <person name="Salamov A.A."/>
            <person name="Labutti K."/>
            <person name="Zhao Z."/>
            <person name="Chiniquy J."/>
            <person name="Barry K."/>
            <person name="Brewer H.M."/>
            <person name="Purvine S.O."/>
            <person name="Wright A.T."/>
            <person name="Boxma B."/>
            <person name="Van Alen T."/>
            <person name="Hackstein J.H."/>
            <person name="Baker S.E."/>
            <person name="Grigoriev I.V."/>
            <person name="O'Malley M.A."/>
        </authorList>
    </citation>
    <scope>NUCLEOTIDE SEQUENCE [LARGE SCALE GENOMIC DNA]</scope>
    <source>
        <strain evidence="4">finn</strain>
    </source>
</reference>
<feature type="region of interest" description="Disordered" evidence="2">
    <location>
        <begin position="69"/>
        <end position="112"/>
    </location>
</feature>
<keyword evidence="1" id="KW-0175">Coiled coil</keyword>
<evidence type="ECO:0000256" key="2">
    <source>
        <dbReference type="SAM" id="MobiDB-lite"/>
    </source>
</evidence>
<feature type="region of interest" description="Disordered" evidence="2">
    <location>
        <begin position="354"/>
        <end position="374"/>
    </location>
</feature>
<feature type="region of interest" description="Disordered" evidence="2">
    <location>
        <begin position="1392"/>
        <end position="1411"/>
    </location>
</feature>
<reference evidence="3 4" key="2">
    <citation type="submission" date="2016-08" db="EMBL/GenBank/DDBJ databases">
        <title>Pervasive Adenine N6-methylation of Active Genes in Fungi.</title>
        <authorList>
            <consortium name="DOE Joint Genome Institute"/>
            <person name="Mondo S.J."/>
            <person name="Dannebaum R.O."/>
            <person name="Kuo R.C."/>
            <person name="Labutti K."/>
            <person name="Haridas S."/>
            <person name="Kuo A."/>
            <person name="Salamov A."/>
            <person name="Ahrendt S.R."/>
            <person name="Lipzen A."/>
            <person name="Sullivan W."/>
            <person name="Andreopoulos W.B."/>
            <person name="Clum A."/>
            <person name="Lindquist E."/>
            <person name="Daum C."/>
            <person name="Ramamoorthy G.K."/>
            <person name="Gryganskyi A."/>
            <person name="Culley D."/>
            <person name="Magnuson J.K."/>
            <person name="James T.Y."/>
            <person name="O'Malley M.A."/>
            <person name="Stajich J.E."/>
            <person name="Spatafora J.W."/>
            <person name="Visel A."/>
            <person name="Grigoriev I.V."/>
        </authorList>
    </citation>
    <scope>NUCLEOTIDE SEQUENCE [LARGE SCALE GENOMIC DNA]</scope>
    <source>
        <strain evidence="4">finn</strain>
    </source>
</reference>
<feature type="compositionally biased region" description="Basic residues" evidence="2">
    <location>
        <begin position="1022"/>
        <end position="1033"/>
    </location>
</feature>
<dbReference type="EMBL" id="MCFH01000001">
    <property type="protein sequence ID" value="ORX61183.1"/>
    <property type="molecule type" value="Genomic_DNA"/>
</dbReference>
<feature type="compositionally biased region" description="Basic residues" evidence="2">
    <location>
        <begin position="1150"/>
        <end position="1171"/>
    </location>
</feature>
<feature type="region of interest" description="Disordered" evidence="2">
    <location>
        <begin position="231"/>
        <end position="319"/>
    </location>
</feature>
<feature type="compositionally biased region" description="Polar residues" evidence="2">
    <location>
        <begin position="1398"/>
        <end position="1411"/>
    </location>
</feature>
<dbReference type="Proteomes" id="UP000193719">
    <property type="component" value="Unassembled WGS sequence"/>
</dbReference>
<feature type="coiled-coil region" evidence="1">
    <location>
        <begin position="1523"/>
        <end position="1550"/>
    </location>
</feature>
<name>A0A1Y1VPX0_9FUNG</name>
<feature type="compositionally biased region" description="Basic and acidic residues" evidence="2">
    <location>
        <begin position="1135"/>
        <end position="1149"/>
    </location>
</feature>
<feature type="region of interest" description="Disordered" evidence="2">
    <location>
        <begin position="1131"/>
        <end position="1172"/>
    </location>
</feature>